<dbReference type="EMBL" id="JAEAOA010000869">
    <property type="protein sequence ID" value="KAK3611786.1"/>
    <property type="molecule type" value="Genomic_DNA"/>
</dbReference>
<sequence>MRDTRAEEHETVSNDRMLRGVYVTVKVTVCIFIFLFVLTTAVVSKICLVLITSNLFPPKKDASPYWLEKTANDSIRYPYPKDETNVQWIWAMVLIISAPYFFTTLSCGWKLVFKNKSSSPGWNGIVMVKRNLHYICL</sequence>
<evidence type="ECO:0000313" key="4">
    <source>
        <dbReference type="Proteomes" id="UP001195483"/>
    </source>
</evidence>
<dbReference type="Proteomes" id="UP001195483">
    <property type="component" value="Unassembled WGS sequence"/>
</dbReference>
<evidence type="ECO:0000313" key="3">
    <source>
        <dbReference type="EMBL" id="KAK3611786.1"/>
    </source>
</evidence>
<keyword evidence="1" id="KW-1133">Transmembrane helix</keyword>
<evidence type="ECO:0000259" key="2">
    <source>
        <dbReference type="Pfam" id="PF23000"/>
    </source>
</evidence>
<feature type="transmembrane region" description="Helical" evidence="1">
    <location>
        <begin position="88"/>
        <end position="109"/>
    </location>
</feature>
<accession>A0AAE0TK88</accession>
<comment type="caution">
    <text evidence="3">The sequence shown here is derived from an EMBL/GenBank/DDBJ whole genome shotgun (WGS) entry which is preliminary data.</text>
</comment>
<reference evidence="3" key="3">
    <citation type="submission" date="2023-05" db="EMBL/GenBank/DDBJ databases">
        <authorList>
            <person name="Smith C.H."/>
        </authorList>
    </citation>
    <scope>NUCLEOTIDE SEQUENCE</scope>
    <source>
        <strain evidence="3">CHS0354</strain>
        <tissue evidence="3">Mantle</tissue>
    </source>
</reference>
<organism evidence="3 4">
    <name type="scientific">Potamilus streckersoni</name>
    <dbReference type="NCBI Taxonomy" id="2493646"/>
    <lineage>
        <taxon>Eukaryota</taxon>
        <taxon>Metazoa</taxon>
        <taxon>Spiralia</taxon>
        <taxon>Lophotrochozoa</taxon>
        <taxon>Mollusca</taxon>
        <taxon>Bivalvia</taxon>
        <taxon>Autobranchia</taxon>
        <taxon>Heteroconchia</taxon>
        <taxon>Palaeoheterodonta</taxon>
        <taxon>Unionida</taxon>
        <taxon>Unionoidea</taxon>
        <taxon>Unionidae</taxon>
        <taxon>Ambleminae</taxon>
        <taxon>Lampsilini</taxon>
        <taxon>Potamilus</taxon>
    </lineage>
</organism>
<dbReference type="Pfam" id="PF23000">
    <property type="entry name" value="ChitinSynthase_IV_N"/>
    <property type="match status" value="1"/>
</dbReference>
<dbReference type="InterPro" id="IPR055120">
    <property type="entry name" value="Chs-1/2_IV_N"/>
</dbReference>
<feature type="domain" description="Chitin synthase chs-1/2 N-terminal putative transporter" evidence="2">
    <location>
        <begin position="25"/>
        <end position="120"/>
    </location>
</feature>
<evidence type="ECO:0000256" key="1">
    <source>
        <dbReference type="SAM" id="Phobius"/>
    </source>
</evidence>
<reference evidence="3" key="1">
    <citation type="journal article" date="2021" name="Genome Biol. Evol.">
        <title>A High-Quality Reference Genome for a Parasitic Bivalve with Doubly Uniparental Inheritance (Bivalvia: Unionida).</title>
        <authorList>
            <person name="Smith C.H."/>
        </authorList>
    </citation>
    <scope>NUCLEOTIDE SEQUENCE</scope>
    <source>
        <strain evidence="3">CHS0354</strain>
    </source>
</reference>
<protein>
    <recommendedName>
        <fullName evidence="2">Chitin synthase chs-1/2 N-terminal putative transporter domain-containing protein</fullName>
    </recommendedName>
</protein>
<reference evidence="3" key="2">
    <citation type="journal article" date="2021" name="Genome Biol. Evol.">
        <title>Developing a high-quality reference genome for a parasitic bivalve with doubly uniparental inheritance (Bivalvia: Unionida).</title>
        <authorList>
            <person name="Smith C.H."/>
        </authorList>
    </citation>
    <scope>NUCLEOTIDE SEQUENCE</scope>
    <source>
        <strain evidence="3">CHS0354</strain>
        <tissue evidence="3">Mantle</tissue>
    </source>
</reference>
<keyword evidence="4" id="KW-1185">Reference proteome</keyword>
<keyword evidence="1" id="KW-0812">Transmembrane</keyword>
<feature type="transmembrane region" description="Helical" evidence="1">
    <location>
        <begin position="21"/>
        <end position="51"/>
    </location>
</feature>
<dbReference type="AlphaFoldDB" id="A0AAE0TK88"/>
<keyword evidence="1" id="KW-0472">Membrane</keyword>
<name>A0AAE0TK88_9BIVA</name>
<gene>
    <name evidence="3" type="ORF">CHS0354_014138</name>
</gene>
<proteinExistence type="predicted"/>